<dbReference type="GO" id="GO:0016117">
    <property type="term" value="P:carotenoid biosynthetic process"/>
    <property type="evidence" value="ECO:0007669"/>
    <property type="project" value="UniProtKB-KW"/>
</dbReference>
<comment type="similarity">
    <text evidence="6">In the C-terminal section; belongs to the phytoene/squalene synthase family.</text>
</comment>
<dbReference type="EMBL" id="MCFJ01000004">
    <property type="protein sequence ID" value="ORY67322.1"/>
    <property type="molecule type" value="Genomic_DNA"/>
</dbReference>
<evidence type="ECO:0000256" key="8">
    <source>
        <dbReference type="ARBA" id="ARBA00012396"/>
    </source>
</evidence>
<evidence type="ECO:0000256" key="10">
    <source>
        <dbReference type="ARBA" id="ARBA00022679"/>
    </source>
</evidence>
<keyword evidence="14 19" id="KW-0472">Membrane</keyword>
<feature type="transmembrane region" description="Helical" evidence="19">
    <location>
        <begin position="36"/>
        <end position="55"/>
    </location>
</feature>
<evidence type="ECO:0000313" key="21">
    <source>
        <dbReference type="EMBL" id="ORY67322.1"/>
    </source>
</evidence>
<dbReference type="SFLD" id="SFLDS00005">
    <property type="entry name" value="Isoprenoid_Synthase_Type_I"/>
    <property type="match status" value="1"/>
</dbReference>
<evidence type="ECO:0000256" key="14">
    <source>
        <dbReference type="ARBA" id="ARBA00023136"/>
    </source>
</evidence>
<dbReference type="OrthoDB" id="6600518at2759"/>
<comment type="catalytic activity">
    <reaction evidence="18">
        <text>all-trans-lycopene = gamma-carotene</text>
        <dbReference type="Rhea" id="RHEA:32219"/>
        <dbReference type="ChEBI" id="CHEBI:15948"/>
        <dbReference type="ChEBI" id="CHEBI:27740"/>
        <dbReference type="EC" id="5.5.1.19"/>
    </reaction>
</comment>
<gene>
    <name evidence="21" type="ORF">BCR38DRAFT_456120</name>
</gene>
<dbReference type="SFLD" id="SFLDG01212">
    <property type="entry name" value="Phytoene_synthase_like"/>
    <property type="match status" value="1"/>
</dbReference>
<dbReference type="GO" id="GO:0004311">
    <property type="term" value="F:geranylgeranyl diphosphate synthase activity"/>
    <property type="evidence" value="ECO:0007669"/>
    <property type="project" value="InterPro"/>
</dbReference>
<comment type="catalytic activity">
    <reaction evidence="1">
        <text>2 (2E,6E,10E)-geranylgeranyl diphosphate = 15-cis-phytoene + 2 diphosphate</text>
        <dbReference type="Rhea" id="RHEA:34475"/>
        <dbReference type="ChEBI" id="CHEBI:27787"/>
        <dbReference type="ChEBI" id="CHEBI:33019"/>
        <dbReference type="ChEBI" id="CHEBI:58756"/>
        <dbReference type="EC" id="2.5.1.32"/>
    </reaction>
</comment>
<feature type="transmembrane region" description="Helical" evidence="19">
    <location>
        <begin position="6"/>
        <end position="24"/>
    </location>
</feature>
<organism evidence="21 22">
    <name type="scientific">Pseudomassariella vexata</name>
    <dbReference type="NCBI Taxonomy" id="1141098"/>
    <lineage>
        <taxon>Eukaryota</taxon>
        <taxon>Fungi</taxon>
        <taxon>Dikarya</taxon>
        <taxon>Ascomycota</taxon>
        <taxon>Pezizomycotina</taxon>
        <taxon>Sordariomycetes</taxon>
        <taxon>Xylariomycetidae</taxon>
        <taxon>Amphisphaeriales</taxon>
        <taxon>Pseudomassariaceae</taxon>
        <taxon>Pseudomassariella</taxon>
    </lineage>
</organism>
<dbReference type="GO" id="GO:0016020">
    <property type="term" value="C:membrane"/>
    <property type="evidence" value="ECO:0007669"/>
    <property type="project" value="UniProtKB-SubCell"/>
</dbReference>
<feature type="transmembrane region" description="Helical" evidence="19">
    <location>
        <begin position="80"/>
        <end position="98"/>
    </location>
</feature>
<evidence type="ECO:0000313" key="22">
    <source>
        <dbReference type="Proteomes" id="UP000193689"/>
    </source>
</evidence>
<dbReference type="Pfam" id="PF00494">
    <property type="entry name" value="SQS_PSY"/>
    <property type="match status" value="1"/>
</dbReference>
<accession>A0A1Y2E705</accession>
<feature type="domain" description="Lycopene cyclase" evidence="20">
    <location>
        <begin position="16"/>
        <end position="94"/>
    </location>
</feature>
<dbReference type="PROSITE" id="PS01044">
    <property type="entry name" value="SQUALEN_PHYTOEN_SYN_1"/>
    <property type="match status" value="1"/>
</dbReference>
<keyword evidence="11 19" id="KW-0812">Transmembrane</keyword>
<dbReference type="SFLD" id="SFLDG01018">
    <property type="entry name" value="Squalene/Phytoene_Synthase_Lik"/>
    <property type="match status" value="1"/>
</dbReference>
<keyword evidence="16" id="KW-0511">Multifunctional enzyme</keyword>
<dbReference type="InterPro" id="IPR044843">
    <property type="entry name" value="Trans_IPPS_bact-type"/>
</dbReference>
<evidence type="ECO:0000256" key="7">
    <source>
        <dbReference type="ARBA" id="ARBA00012242"/>
    </source>
</evidence>
<evidence type="ECO:0000256" key="15">
    <source>
        <dbReference type="ARBA" id="ARBA00023235"/>
    </source>
</evidence>
<reference evidence="21 22" key="1">
    <citation type="submission" date="2016-07" db="EMBL/GenBank/DDBJ databases">
        <title>Pervasive Adenine N6-methylation of Active Genes in Fungi.</title>
        <authorList>
            <consortium name="DOE Joint Genome Institute"/>
            <person name="Mondo S.J."/>
            <person name="Dannebaum R.O."/>
            <person name="Kuo R.C."/>
            <person name="Labutti K."/>
            <person name="Haridas S."/>
            <person name="Kuo A."/>
            <person name="Salamov A."/>
            <person name="Ahrendt S.R."/>
            <person name="Lipzen A."/>
            <person name="Sullivan W."/>
            <person name="Andreopoulos W.B."/>
            <person name="Clum A."/>
            <person name="Lindquist E."/>
            <person name="Daum C."/>
            <person name="Ramamoorthy G.K."/>
            <person name="Gryganskyi A."/>
            <person name="Culley D."/>
            <person name="Magnuson J.K."/>
            <person name="James T.Y."/>
            <person name="O'Malley M.A."/>
            <person name="Stajich J.E."/>
            <person name="Spatafora J.W."/>
            <person name="Visel A."/>
            <person name="Grigoriev I.V."/>
        </authorList>
    </citation>
    <scope>NUCLEOTIDE SEQUENCE [LARGE SCALE GENOMIC DNA]</scope>
    <source>
        <strain evidence="21 22">CBS 129021</strain>
    </source>
</reference>
<sequence length="601" mass="67345">MAYDYVSVHLKFTIPLAGLLTLVLRPLLTKYDLIKTSILIFIAFTATLPWDSYLIRRGVWTYPPDAIVGPRLCSVPAEELFFFVIQTYITSMLYIMLNKPALHSQYLTNRKDSSATVRWVKRFGQALLVGGFAVGAALVRKGGGGTYLGLILVWACPFALLTWSFSGYFIIRLPFTCVVMPILLPTLYLWVVDELALGRGTWSIESGTKLGKCVWGSLELEEAIFFLATNALIVFGMAAFDRAMAVLNTFPELFPGDSRTPTPRQLIQAVLVDPAKYRMDRVVGIREAVSRLRRKSRSFYLASSVFPGRLRIDLILLYAFCRVADDLVDESRTETVAHDWITKLTGYLDLVYSSNDAVAASDAKVQSYVEKNFPASTQSALKLLPTKLLPSEPLYELLEGFKMDLSFSQTGNNGKGPHLPEKYPIRNEDDLQLYASRVASTVGELCLWLVFHHSKTKLSSDKQAVLVQASRTMGHALQYVNIARDIAVDAGMDRVYLPTNWLKEEGLTPRDIIKAPRQAIVENLRGRLLDAAFEEYARSRSTMDMLPKDVRGPMIVAVESYMEIGRVLREKKGVPSSSRPGRATVPRSRRILVAWKVLSSQ</sequence>
<dbReference type="InterPro" id="IPR017825">
    <property type="entry name" value="Lycopene_cyclase_dom"/>
</dbReference>
<evidence type="ECO:0000256" key="18">
    <source>
        <dbReference type="ARBA" id="ARBA00029335"/>
    </source>
</evidence>
<dbReference type="Pfam" id="PF18916">
    <property type="entry name" value="Lycopene_cyc"/>
    <property type="match status" value="1"/>
</dbReference>
<comment type="subcellular location">
    <subcellularLocation>
        <location evidence="2">Membrane</location>
        <topology evidence="2">Multi-pass membrane protein</topology>
    </subcellularLocation>
</comment>
<evidence type="ECO:0000256" key="2">
    <source>
        <dbReference type="ARBA" id="ARBA00004141"/>
    </source>
</evidence>
<dbReference type="InParanoid" id="A0A1Y2E705"/>
<feature type="transmembrane region" description="Helical" evidence="19">
    <location>
        <begin position="145"/>
        <end position="163"/>
    </location>
</feature>
<evidence type="ECO:0000259" key="20">
    <source>
        <dbReference type="Pfam" id="PF18916"/>
    </source>
</evidence>
<evidence type="ECO:0000256" key="19">
    <source>
        <dbReference type="SAM" id="Phobius"/>
    </source>
</evidence>
<keyword evidence="10" id="KW-0808">Transferase</keyword>
<evidence type="ECO:0000256" key="4">
    <source>
        <dbReference type="ARBA" id="ARBA00005172"/>
    </source>
</evidence>
<dbReference type="InterPro" id="IPR033904">
    <property type="entry name" value="Trans_IPPS_HH"/>
</dbReference>
<evidence type="ECO:0000256" key="1">
    <source>
        <dbReference type="ARBA" id="ARBA00001805"/>
    </source>
</evidence>
<keyword evidence="13 19" id="KW-1133">Transmembrane helix</keyword>
<evidence type="ECO:0000256" key="9">
    <source>
        <dbReference type="ARBA" id="ARBA00018909"/>
    </source>
</evidence>
<dbReference type="STRING" id="1141098.A0A1Y2E705"/>
<name>A0A1Y2E705_9PEZI</name>
<keyword evidence="15" id="KW-0413">Isomerase</keyword>
<dbReference type="InterPro" id="IPR002060">
    <property type="entry name" value="Squ/phyt_synthse"/>
</dbReference>
<evidence type="ECO:0000256" key="17">
    <source>
        <dbReference type="ARBA" id="ARBA00029313"/>
    </source>
</evidence>
<keyword evidence="22" id="KW-1185">Reference proteome</keyword>
<dbReference type="EC" id="5.5.1.19" evidence="7"/>
<dbReference type="CDD" id="cd00683">
    <property type="entry name" value="Trans_IPPS_HH"/>
    <property type="match status" value="1"/>
</dbReference>
<keyword evidence="12" id="KW-0125">Carotenoid biosynthesis</keyword>
<dbReference type="SUPFAM" id="SSF48576">
    <property type="entry name" value="Terpenoid synthases"/>
    <property type="match status" value="1"/>
</dbReference>
<dbReference type="Gene3D" id="1.10.600.10">
    <property type="entry name" value="Farnesyl Diphosphate Synthase"/>
    <property type="match status" value="1"/>
</dbReference>
<evidence type="ECO:0000256" key="16">
    <source>
        <dbReference type="ARBA" id="ARBA00023268"/>
    </source>
</evidence>
<evidence type="ECO:0000256" key="12">
    <source>
        <dbReference type="ARBA" id="ARBA00022746"/>
    </source>
</evidence>
<evidence type="ECO:0000256" key="5">
    <source>
        <dbReference type="ARBA" id="ARBA00008247"/>
    </source>
</evidence>
<proteinExistence type="inferred from homology"/>
<dbReference type="InterPro" id="IPR008949">
    <property type="entry name" value="Isoprenoid_synthase_dom_sf"/>
</dbReference>
<evidence type="ECO:0000256" key="6">
    <source>
        <dbReference type="ARBA" id="ARBA00008406"/>
    </source>
</evidence>
<dbReference type="EC" id="2.5.1.32" evidence="8"/>
<dbReference type="Proteomes" id="UP000193689">
    <property type="component" value="Unassembled WGS sequence"/>
</dbReference>
<comment type="pathway">
    <text evidence="3">Carotenoid biosynthesis; beta-carotene biosynthesis.</text>
</comment>
<dbReference type="GO" id="GO:0045436">
    <property type="term" value="F:lycopene beta cyclase activity"/>
    <property type="evidence" value="ECO:0007669"/>
    <property type="project" value="UniProtKB-ARBA"/>
</dbReference>
<dbReference type="GO" id="GO:0016872">
    <property type="term" value="F:intramolecular lyase activity"/>
    <property type="evidence" value="ECO:0007669"/>
    <property type="project" value="InterPro"/>
</dbReference>
<feature type="transmembrane region" description="Helical" evidence="19">
    <location>
        <begin position="170"/>
        <end position="191"/>
    </location>
</feature>
<dbReference type="NCBIfam" id="TIGR03462">
    <property type="entry name" value="CarR_dom_SF"/>
    <property type="match status" value="2"/>
</dbReference>
<comment type="caution">
    <text evidence="21">The sequence shown here is derived from an EMBL/GenBank/DDBJ whole genome shotgun (WGS) entry which is preliminary data.</text>
</comment>
<evidence type="ECO:0000256" key="13">
    <source>
        <dbReference type="ARBA" id="ARBA00022989"/>
    </source>
</evidence>
<dbReference type="UniPathway" id="UPA00802"/>
<dbReference type="AlphaFoldDB" id="A0A1Y2E705"/>
<dbReference type="PROSITE" id="PS01045">
    <property type="entry name" value="SQUALEN_PHYTOEN_SYN_2"/>
    <property type="match status" value="1"/>
</dbReference>
<dbReference type="GO" id="GO:0051996">
    <property type="term" value="F:squalene synthase [NAD(P)H] activity"/>
    <property type="evidence" value="ECO:0007669"/>
    <property type="project" value="InterPro"/>
</dbReference>
<evidence type="ECO:0000256" key="11">
    <source>
        <dbReference type="ARBA" id="ARBA00022692"/>
    </source>
</evidence>
<comment type="similarity">
    <text evidence="5">In the N-terminal section; belongs to the lycopene beta-cyclase family.</text>
</comment>
<feature type="transmembrane region" description="Helical" evidence="19">
    <location>
        <begin position="119"/>
        <end position="139"/>
    </location>
</feature>
<comment type="pathway">
    <text evidence="4">Carotenoid biosynthesis; phytoene biosynthesis; all-trans-phytoene from geranylgeranyl diphosphate: step 1/1.</text>
</comment>
<dbReference type="UniPathway" id="UPA00799">
    <property type="reaction ID" value="UER00773"/>
</dbReference>
<evidence type="ECO:0000256" key="3">
    <source>
        <dbReference type="ARBA" id="ARBA00005089"/>
    </source>
</evidence>
<dbReference type="InterPro" id="IPR019845">
    <property type="entry name" value="Squalene/phytoene_synthase_CS"/>
</dbReference>
<dbReference type="RefSeq" id="XP_040717946.1">
    <property type="nucleotide sequence ID" value="XM_040861874.1"/>
</dbReference>
<dbReference type="GeneID" id="63778086"/>
<dbReference type="PANTHER" id="PTHR31480">
    <property type="entry name" value="BIFUNCTIONAL LYCOPENE CYCLASE/PHYTOENE SYNTHASE"/>
    <property type="match status" value="1"/>
</dbReference>
<comment type="catalytic activity">
    <reaction evidence="17">
        <text>gamma-carotene = all-trans-beta-carotene</text>
        <dbReference type="Rhea" id="RHEA:32239"/>
        <dbReference type="ChEBI" id="CHEBI:17579"/>
        <dbReference type="ChEBI" id="CHEBI:27740"/>
        <dbReference type="EC" id="5.5.1.19"/>
    </reaction>
</comment>
<protein>
    <recommendedName>
        <fullName evidence="9">Bifunctional lycopene cyclase/phytoene synthase</fullName>
        <ecNumber evidence="8">2.5.1.32</ecNumber>
        <ecNumber evidence="7">5.5.1.19</ecNumber>
    </recommendedName>
</protein>